<name>A0ABQ2AUX9_9MICC</name>
<dbReference type="InterPro" id="IPR018644">
    <property type="entry name" value="DUF2071"/>
</dbReference>
<accession>A0ABQ2AUX9</accession>
<dbReference type="PANTHER" id="PTHR39186">
    <property type="entry name" value="DUF2071 FAMILY PROTEIN"/>
    <property type="match status" value="1"/>
</dbReference>
<dbReference type="Pfam" id="PF09844">
    <property type="entry name" value="DUF2071"/>
    <property type="match status" value="1"/>
</dbReference>
<evidence type="ECO:0008006" key="3">
    <source>
        <dbReference type="Google" id="ProtNLM"/>
    </source>
</evidence>
<dbReference type="EMBL" id="BMFW01000010">
    <property type="protein sequence ID" value="GGH96539.1"/>
    <property type="molecule type" value="Genomic_DNA"/>
</dbReference>
<sequence>MTLTGNLNAAAVWPRPPELTVPVFSDQRWLDAVFLHWRVPEAVAATFMPEGVRPDMFDGSSWVGLIGFRMVQAGLGHGPAIPYLGSFNEVNVRLYSREPNGTRGVVFLTLDANRLLVVLATRAARIPYVWSHVRQQPPFPGRGGQRQHVNSAASTSESPVGYSVRRFGSTAAHSSFTVIPKLHDAAVDPLSIFLTARFGMHGRFHGKTACIPNTHSPWPLFAATVHHLSDELIGAAGINVSGAPESVLYSPGVRTRFGRPRLLGTGG</sequence>
<reference evidence="2" key="1">
    <citation type="journal article" date="2019" name="Int. J. Syst. Evol. Microbiol.">
        <title>The Global Catalogue of Microorganisms (GCM) 10K type strain sequencing project: providing services to taxonomists for standard genome sequencing and annotation.</title>
        <authorList>
            <consortium name="The Broad Institute Genomics Platform"/>
            <consortium name="The Broad Institute Genome Sequencing Center for Infectious Disease"/>
            <person name="Wu L."/>
            <person name="Ma J."/>
        </authorList>
    </citation>
    <scope>NUCLEOTIDE SEQUENCE [LARGE SCALE GENOMIC DNA]</scope>
    <source>
        <strain evidence="2">CGMCC 1.12778</strain>
    </source>
</reference>
<protein>
    <recommendedName>
        <fullName evidence="3">DUF2071 domain-containing protein</fullName>
    </recommendedName>
</protein>
<evidence type="ECO:0000313" key="2">
    <source>
        <dbReference type="Proteomes" id="UP000643279"/>
    </source>
</evidence>
<organism evidence="1 2">
    <name type="scientific">Arthrobacter liuii</name>
    <dbReference type="NCBI Taxonomy" id="1476996"/>
    <lineage>
        <taxon>Bacteria</taxon>
        <taxon>Bacillati</taxon>
        <taxon>Actinomycetota</taxon>
        <taxon>Actinomycetes</taxon>
        <taxon>Micrococcales</taxon>
        <taxon>Micrococcaceae</taxon>
        <taxon>Arthrobacter</taxon>
    </lineage>
</organism>
<dbReference type="Proteomes" id="UP000643279">
    <property type="component" value="Unassembled WGS sequence"/>
</dbReference>
<comment type="caution">
    <text evidence="1">The sequence shown here is derived from an EMBL/GenBank/DDBJ whole genome shotgun (WGS) entry which is preliminary data.</text>
</comment>
<dbReference type="InterPro" id="IPR023375">
    <property type="entry name" value="ADC_dom_sf"/>
</dbReference>
<evidence type="ECO:0000313" key="1">
    <source>
        <dbReference type="EMBL" id="GGH96539.1"/>
    </source>
</evidence>
<keyword evidence="2" id="KW-1185">Reference proteome</keyword>
<dbReference type="PANTHER" id="PTHR39186:SF1">
    <property type="entry name" value="DUF2071 DOMAIN-CONTAINING PROTEIN"/>
    <property type="match status" value="1"/>
</dbReference>
<gene>
    <name evidence="1" type="ORF">GCM10007170_24620</name>
</gene>
<proteinExistence type="predicted"/>
<dbReference type="SUPFAM" id="SSF160104">
    <property type="entry name" value="Acetoacetate decarboxylase-like"/>
    <property type="match status" value="1"/>
</dbReference>